<proteinExistence type="predicted"/>
<keyword evidence="3" id="KW-1185">Reference proteome</keyword>
<evidence type="ECO:0000313" key="3">
    <source>
        <dbReference type="Proteomes" id="UP000541185"/>
    </source>
</evidence>
<sequence length="288" mass="30852">MAEQEVSLPMHWGRLCGSLLLPERAGPWPAALLVAGSGPTDRDGNNFLLDAPCDNLKLLAQALAARGIASLRYDKRGVGASSYPGLSEDALRFEQLVDDATALGRHLQQDDRFLDLTLLGHSEGALIASLAALELGPRALVCVAGAGERASDLIRRQLEPRLPPDLLAPALAALDALDAEETVDDVPDALTLLLRPSVQPYLISWFRHDPPQVLAQLDLPVLLLQGDADRQVDMQQARQLHVGRPDAALKVLRGLDHLLALDGSIAGGTDRVAAEVAQWLEALEKEAA</sequence>
<dbReference type="InterPro" id="IPR022742">
    <property type="entry name" value="Hydrolase_4"/>
</dbReference>
<organism evidence="2 3">
    <name type="scientific">Ramlibacter agri</name>
    <dbReference type="NCBI Taxonomy" id="2728837"/>
    <lineage>
        <taxon>Bacteria</taxon>
        <taxon>Pseudomonadati</taxon>
        <taxon>Pseudomonadota</taxon>
        <taxon>Betaproteobacteria</taxon>
        <taxon>Burkholderiales</taxon>
        <taxon>Comamonadaceae</taxon>
        <taxon>Ramlibacter</taxon>
    </lineage>
</organism>
<gene>
    <name evidence="2" type="ORF">HHL11_22790</name>
</gene>
<dbReference type="RefSeq" id="WP_169420848.1">
    <property type="nucleotide sequence ID" value="NZ_JABBFX010000002.1"/>
</dbReference>
<dbReference type="InterPro" id="IPR053145">
    <property type="entry name" value="AB_hydrolase_Est10"/>
</dbReference>
<dbReference type="Gene3D" id="3.40.50.1820">
    <property type="entry name" value="alpha/beta hydrolase"/>
    <property type="match status" value="1"/>
</dbReference>
<evidence type="ECO:0000313" key="2">
    <source>
        <dbReference type="EMBL" id="NML46591.1"/>
    </source>
</evidence>
<dbReference type="GO" id="GO:0052689">
    <property type="term" value="F:carboxylic ester hydrolase activity"/>
    <property type="evidence" value="ECO:0007669"/>
    <property type="project" value="TreeGrafter"/>
</dbReference>
<dbReference type="EMBL" id="JABBFX010000002">
    <property type="protein sequence ID" value="NML46591.1"/>
    <property type="molecule type" value="Genomic_DNA"/>
</dbReference>
<dbReference type="PANTHER" id="PTHR43265">
    <property type="entry name" value="ESTERASE ESTD"/>
    <property type="match status" value="1"/>
</dbReference>
<dbReference type="AlphaFoldDB" id="A0A848HB02"/>
<evidence type="ECO:0000259" key="1">
    <source>
        <dbReference type="Pfam" id="PF12146"/>
    </source>
</evidence>
<reference evidence="2 3" key="1">
    <citation type="submission" date="2020-04" db="EMBL/GenBank/DDBJ databases">
        <title>Ramlibacter sp. G-1-2-2 isolated from soil.</title>
        <authorList>
            <person name="Dahal R.H."/>
        </authorList>
    </citation>
    <scope>NUCLEOTIDE SEQUENCE [LARGE SCALE GENOMIC DNA]</scope>
    <source>
        <strain evidence="2 3">G-1-2-2</strain>
    </source>
</reference>
<feature type="domain" description="Serine aminopeptidase S33" evidence="1">
    <location>
        <begin position="57"/>
        <end position="150"/>
    </location>
</feature>
<protein>
    <submittedName>
        <fullName evidence="2">Alpha/beta hydrolase</fullName>
    </submittedName>
</protein>
<dbReference type="Pfam" id="PF12146">
    <property type="entry name" value="Hydrolase_4"/>
    <property type="match status" value="1"/>
</dbReference>
<dbReference type="SUPFAM" id="SSF53474">
    <property type="entry name" value="alpha/beta-Hydrolases"/>
    <property type="match status" value="1"/>
</dbReference>
<comment type="caution">
    <text evidence="2">The sequence shown here is derived from an EMBL/GenBank/DDBJ whole genome shotgun (WGS) entry which is preliminary data.</text>
</comment>
<name>A0A848HB02_9BURK</name>
<dbReference type="PANTHER" id="PTHR43265:SF1">
    <property type="entry name" value="ESTERASE ESTD"/>
    <property type="match status" value="1"/>
</dbReference>
<accession>A0A848HB02</accession>
<dbReference type="Proteomes" id="UP000541185">
    <property type="component" value="Unassembled WGS sequence"/>
</dbReference>
<dbReference type="InterPro" id="IPR029058">
    <property type="entry name" value="AB_hydrolase_fold"/>
</dbReference>
<keyword evidence="2" id="KW-0378">Hydrolase</keyword>